<evidence type="ECO:0000256" key="1">
    <source>
        <dbReference type="ARBA" id="ARBA00004123"/>
    </source>
</evidence>
<accession>A0A7J6XCA0</accession>
<dbReference type="InterPro" id="IPR028020">
    <property type="entry name" value="ASX_DEUBAD_dom"/>
</dbReference>
<keyword evidence="2" id="KW-0479">Metal-binding</keyword>
<keyword evidence="6" id="KW-0804">Transcription</keyword>
<dbReference type="InterPro" id="IPR013088">
    <property type="entry name" value="Znf_NHR/GATA"/>
</dbReference>
<keyword evidence="4" id="KW-0862">Zinc</keyword>
<dbReference type="EMBL" id="JABWDY010003198">
    <property type="protein sequence ID" value="KAF5206090.1"/>
    <property type="molecule type" value="Genomic_DNA"/>
</dbReference>
<dbReference type="CDD" id="cd00202">
    <property type="entry name" value="ZnF_GATA"/>
    <property type="match status" value="1"/>
</dbReference>
<feature type="domain" description="GATA-type" evidence="10">
    <location>
        <begin position="7"/>
        <end position="40"/>
    </location>
</feature>
<gene>
    <name evidence="12" type="ORF">FRX31_004322</name>
</gene>
<sequence>MGKQGPCYHCGVTSTPLWRNGPPEKPVLCNACGSRWRTKGTLVNYTPLHARAELDDFVEYKVPKVKLVSVKNKEVNFYKRKQIHEHLAVVGDAPHYDQNYRRSIEEDTSNRSSSGSAISYSESCAQHGGTDASSAQSIVWDTHPSRKRTCVSRTKPSSVEKLTKELFSILHDQQSSHFSGSSEEDLLFDGEAPMVSVEIGHGSILMKHPNSVTREEESEASSFTIDNKSYTVNEYSGSTSLPVHIDSRSIKIPNVSMVELKKPVGQETLQLQNKGEKSHDVIQVLQNCNSPLRSIDLKDVVTYEEFVSHFTHEEQLQLMKYLPSVDTLRLPESLKSMFDSLLFSENLSSFQKLLAEGVFDVSFSEVDADEFKTLMKLALVNLTKSNWIEHYNLLKDVKSKQKTGAKEIATGSKILHVKRPRNGHNLQELQGMVKSPKRVVSKISYETKDLTDHDGSCFSPSSLFGFAPEKSSLMLDYLQFNDEISDQDLLLDVPSNGSFPQAELLYPTSSFGSQQASTSSSTVYSHRP</sequence>
<keyword evidence="7" id="KW-0539">Nucleus</keyword>
<dbReference type="SMART" id="SM00401">
    <property type="entry name" value="ZnF_GATA"/>
    <property type="match status" value="1"/>
</dbReference>
<dbReference type="OrthoDB" id="515401at2759"/>
<dbReference type="PROSITE" id="PS51916">
    <property type="entry name" value="DEUBAD"/>
    <property type="match status" value="1"/>
</dbReference>
<dbReference type="Gene3D" id="3.30.50.10">
    <property type="entry name" value="Erythroid Transcription Factor GATA-1, subunit A"/>
    <property type="match status" value="1"/>
</dbReference>
<feature type="domain" description="DEUBAD" evidence="11">
    <location>
        <begin position="288"/>
        <end position="400"/>
    </location>
</feature>
<dbReference type="PROSITE" id="PS50114">
    <property type="entry name" value="GATA_ZN_FINGER_2"/>
    <property type="match status" value="1"/>
</dbReference>
<keyword evidence="13" id="KW-1185">Reference proteome</keyword>
<comment type="caution">
    <text evidence="12">The sequence shown here is derived from an EMBL/GenBank/DDBJ whole genome shotgun (WGS) entry which is preliminary data.</text>
</comment>
<protein>
    <submittedName>
        <fullName evidence="12">Gata transcription factor 26-like</fullName>
    </submittedName>
</protein>
<keyword evidence="3 8" id="KW-0863">Zinc-finger</keyword>
<dbReference type="InterPro" id="IPR044867">
    <property type="entry name" value="DEUBAD_dom"/>
</dbReference>
<dbReference type="GO" id="GO:0006355">
    <property type="term" value="P:regulation of DNA-templated transcription"/>
    <property type="evidence" value="ECO:0007669"/>
    <property type="project" value="InterPro"/>
</dbReference>
<comment type="subcellular location">
    <subcellularLocation>
        <location evidence="1">Nucleus</location>
    </subcellularLocation>
</comment>
<evidence type="ECO:0000313" key="13">
    <source>
        <dbReference type="Proteomes" id="UP000554482"/>
    </source>
</evidence>
<dbReference type="GO" id="GO:0005634">
    <property type="term" value="C:nucleus"/>
    <property type="evidence" value="ECO:0007669"/>
    <property type="project" value="UniProtKB-SubCell"/>
</dbReference>
<dbReference type="InterPro" id="IPR000679">
    <property type="entry name" value="Znf_GATA"/>
</dbReference>
<dbReference type="GO" id="GO:0008270">
    <property type="term" value="F:zinc ion binding"/>
    <property type="evidence" value="ECO:0007669"/>
    <property type="project" value="UniProtKB-KW"/>
</dbReference>
<dbReference type="Pfam" id="PF00320">
    <property type="entry name" value="GATA"/>
    <property type="match status" value="1"/>
</dbReference>
<evidence type="ECO:0000256" key="3">
    <source>
        <dbReference type="ARBA" id="ARBA00022771"/>
    </source>
</evidence>
<dbReference type="SUPFAM" id="SSF57716">
    <property type="entry name" value="Glucocorticoid receptor-like (DNA-binding domain)"/>
    <property type="match status" value="1"/>
</dbReference>
<dbReference type="AlphaFoldDB" id="A0A7J6XCA0"/>
<evidence type="ECO:0000313" key="12">
    <source>
        <dbReference type="EMBL" id="KAF5206090.1"/>
    </source>
</evidence>
<evidence type="ECO:0000256" key="2">
    <source>
        <dbReference type="ARBA" id="ARBA00022723"/>
    </source>
</evidence>
<evidence type="ECO:0000259" key="10">
    <source>
        <dbReference type="PROSITE" id="PS50114"/>
    </source>
</evidence>
<evidence type="ECO:0000256" key="9">
    <source>
        <dbReference type="SAM" id="MobiDB-lite"/>
    </source>
</evidence>
<reference evidence="12 13" key="1">
    <citation type="submission" date="2020-06" db="EMBL/GenBank/DDBJ databases">
        <title>Transcriptomic and genomic resources for Thalictrum thalictroides and T. hernandezii: Facilitating candidate gene discovery in an emerging model plant lineage.</title>
        <authorList>
            <person name="Arias T."/>
            <person name="Riano-Pachon D.M."/>
            <person name="Di Stilio V.S."/>
        </authorList>
    </citation>
    <scope>NUCLEOTIDE SEQUENCE [LARGE SCALE GENOMIC DNA]</scope>
    <source>
        <strain evidence="13">cv. WT478/WT964</strain>
        <tissue evidence="12">Leaves</tissue>
    </source>
</reference>
<dbReference type="Pfam" id="PF13919">
    <property type="entry name" value="ASXH"/>
    <property type="match status" value="1"/>
</dbReference>
<dbReference type="PANTHER" id="PTHR46855:SF1">
    <property type="entry name" value="GATA TRANSCRIPTION FACTOR 26"/>
    <property type="match status" value="1"/>
</dbReference>
<feature type="compositionally biased region" description="Low complexity" evidence="9">
    <location>
        <begin position="110"/>
        <end position="123"/>
    </location>
</feature>
<keyword evidence="5" id="KW-0805">Transcription regulation</keyword>
<dbReference type="PANTHER" id="PTHR46855">
    <property type="entry name" value="OSJNBB0038F03.10 PROTEIN"/>
    <property type="match status" value="1"/>
</dbReference>
<organism evidence="12 13">
    <name type="scientific">Thalictrum thalictroides</name>
    <name type="common">Rue-anemone</name>
    <name type="synonym">Anemone thalictroides</name>
    <dbReference type="NCBI Taxonomy" id="46969"/>
    <lineage>
        <taxon>Eukaryota</taxon>
        <taxon>Viridiplantae</taxon>
        <taxon>Streptophyta</taxon>
        <taxon>Embryophyta</taxon>
        <taxon>Tracheophyta</taxon>
        <taxon>Spermatophyta</taxon>
        <taxon>Magnoliopsida</taxon>
        <taxon>Ranunculales</taxon>
        <taxon>Ranunculaceae</taxon>
        <taxon>Thalictroideae</taxon>
        <taxon>Thalictrum</taxon>
    </lineage>
</organism>
<evidence type="ECO:0000256" key="4">
    <source>
        <dbReference type="ARBA" id="ARBA00022833"/>
    </source>
</evidence>
<evidence type="ECO:0000256" key="7">
    <source>
        <dbReference type="ARBA" id="ARBA00023242"/>
    </source>
</evidence>
<dbReference type="PROSITE" id="PS00344">
    <property type="entry name" value="GATA_ZN_FINGER_1"/>
    <property type="match status" value="1"/>
</dbReference>
<name>A0A7J6XCA0_THATH</name>
<dbReference type="InterPro" id="IPR044589">
    <property type="entry name" value="GATA26/27"/>
</dbReference>
<proteinExistence type="predicted"/>
<evidence type="ECO:0000256" key="8">
    <source>
        <dbReference type="PROSITE-ProRule" id="PRU00094"/>
    </source>
</evidence>
<evidence type="ECO:0000256" key="5">
    <source>
        <dbReference type="ARBA" id="ARBA00023015"/>
    </source>
</evidence>
<dbReference type="GO" id="GO:0043565">
    <property type="term" value="F:sequence-specific DNA binding"/>
    <property type="evidence" value="ECO:0007669"/>
    <property type="project" value="InterPro"/>
</dbReference>
<dbReference type="Proteomes" id="UP000554482">
    <property type="component" value="Unassembled WGS sequence"/>
</dbReference>
<evidence type="ECO:0000259" key="11">
    <source>
        <dbReference type="PROSITE" id="PS51916"/>
    </source>
</evidence>
<feature type="region of interest" description="Disordered" evidence="9">
    <location>
        <begin position="104"/>
        <end position="129"/>
    </location>
</feature>
<evidence type="ECO:0000256" key="6">
    <source>
        <dbReference type="ARBA" id="ARBA00023163"/>
    </source>
</evidence>